<reference evidence="14" key="1">
    <citation type="submission" date="2017-02" db="UniProtKB">
        <authorList>
            <consortium name="WormBaseParasite"/>
        </authorList>
    </citation>
    <scope>IDENTIFICATION</scope>
</reference>
<keyword evidence="10" id="KW-0407">Ion channel</keyword>
<dbReference type="GO" id="GO:0015252">
    <property type="term" value="F:proton channel activity"/>
    <property type="evidence" value="ECO:0007669"/>
    <property type="project" value="InterPro"/>
</dbReference>
<organism evidence="14">
    <name type="scientific">Nippostrongylus brasiliensis</name>
    <name type="common">Rat hookworm</name>
    <dbReference type="NCBI Taxonomy" id="27835"/>
    <lineage>
        <taxon>Eukaryota</taxon>
        <taxon>Metazoa</taxon>
        <taxon>Ecdysozoa</taxon>
        <taxon>Nematoda</taxon>
        <taxon>Chromadorea</taxon>
        <taxon>Rhabditida</taxon>
        <taxon>Rhabditina</taxon>
        <taxon>Rhabditomorpha</taxon>
        <taxon>Strongyloidea</taxon>
        <taxon>Heligmosomidae</taxon>
        <taxon>Nippostrongylus</taxon>
    </lineage>
</organism>
<evidence type="ECO:0000256" key="5">
    <source>
        <dbReference type="ARBA" id="ARBA00022692"/>
    </source>
</evidence>
<keyword evidence="6" id="KW-0375">Hydrogen ion transport</keyword>
<feature type="transmembrane region" description="Helical" evidence="11">
    <location>
        <begin position="235"/>
        <end position="257"/>
    </location>
</feature>
<keyword evidence="8" id="KW-0406">Ion transport</keyword>
<keyword evidence="4" id="KW-1003">Cell membrane</keyword>
<dbReference type="AlphaFoldDB" id="A0A0N4Y6I4"/>
<feature type="transmembrane region" description="Helical" evidence="11">
    <location>
        <begin position="405"/>
        <end position="428"/>
    </location>
</feature>
<dbReference type="WBParaSite" id="NBR_0001169401-mRNA-1">
    <property type="protein sequence ID" value="NBR_0001169401-mRNA-1"/>
    <property type="gene ID" value="NBR_0001169401"/>
</dbReference>
<evidence type="ECO:0000256" key="8">
    <source>
        <dbReference type="ARBA" id="ARBA00023065"/>
    </source>
</evidence>
<feature type="transmembrane region" description="Helical" evidence="11">
    <location>
        <begin position="137"/>
        <end position="159"/>
    </location>
</feature>
<dbReference type="PANTHER" id="PTHR21522:SF33">
    <property type="entry name" value="OTOPETRIN-2"/>
    <property type="match status" value="1"/>
</dbReference>
<protein>
    <submittedName>
        <fullName evidence="14">Lipase_3 domain-containing protein</fullName>
    </submittedName>
</protein>
<reference evidence="12 13" key="2">
    <citation type="submission" date="2018-11" db="EMBL/GenBank/DDBJ databases">
        <authorList>
            <consortium name="Pathogen Informatics"/>
        </authorList>
    </citation>
    <scope>NUCLEOTIDE SEQUENCE [LARGE SCALE GENOMIC DNA]</scope>
</reference>
<feature type="transmembrane region" description="Helical" evidence="11">
    <location>
        <begin position="269"/>
        <end position="287"/>
    </location>
</feature>
<dbReference type="STRING" id="27835.A0A0N4Y6I4"/>
<evidence type="ECO:0000313" key="14">
    <source>
        <dbReference type="WBParaSite" id="NBR_0001169401-mRNA-1"/>
    </source>
</evidence>
<evidence type="ECO:0000256" key="10">
    <source>
        <dbReference type="ARBA" id="ARBA00023303"/>
    </source>
</evidence>
<evidence type="ECO:0000313" key="13">
    <source>
        <dbReference type="Proteomes" id="UP000271162"/>
    </source>
</evidence>
<keyword evidence="5 11" id="KW-0812">Transmembrane</keyword>
<name>A0A0N4Y6I4_NIPBR</name>
<keyword evidence="3" id="KW-0813">Transport</keyword>
<dbReference type="Pfam" id="PF03189">
    <property type="entry name" value="Otopetrin"/>
    <property type="match status" value="3"/>
</dbReference>
<proteinExistence type="inferred from homology"/>
<comment type="similarity">
    <text evidence="2">Belongs to the otopetrin family.</text>
</comment>
<feature type="transmembrane region" description="Helical" evidence="11">
    <location>
        <begin position="346"/>
        <end position="366"/>
    </location>
</feature>
<keyword evidence="9 11" id="KW-0472">Membrane</keyword>
<feature type="transmembrane region" description="Helical" evidence="11">
    <location>
        <begin position="373"/>
        <end position="393"/>
    </location>
</feature>
<gene>
    <name evidence="12" type="ORF">NBR_LOCUS11695</name>
</gene>
<evidence type="ECO:0000256" key="6">
    <source>
        <dbReference type="ARBA" id="ARBA00022781"/>
    </source>
</evidence>
<keyword evidence="7 11" id="KW-1133">Transmembrane helix</keyword>
<dbReference type="GO" id="GO:0005886">
    <property type="term" value="C:plasma membrane"/>
    <property type="evidence" value="ECO:0007669"/>
    <property type="project" value="UniProtKB-SubCell"/>
</dbReference>
<evidence type="ECO:0000256" key="3">
    <source>
        <dbReference type="ARBA" id="ARBA00022448"/>
    </source>
</evidence>
<dbReference type="InterPro" id="IPR004878">
    <property type="entry name" value="Otopetrin"/>
</dbReference>
<dbReference type="Proteomes" id="UP000271162">
    <property type="component" value="Unassembled WGS sequence"/>
</dbReference>
<feature type="transmembrane region" description="Helical" evidence="11">
    <location>
        <begin position="483"/>
        <end position="505"/>
    </location>
</feature>
<evidence type="ECO:0000256" key="9">
    <source>
        <dbReference type="ARBA" id="ARBA00023136"/>
    </source>
</evidence>
<keyword evidence="13" id="KW-1185">Reference proteome</keyword>
<evidence type="ECO:0000256" key="4">
    <source>
        <dbReference type="ARBA" id="ARBA00022475"/>
    </source>
</evidence>
<feature type="transmembrane region" description="Helical" evidence="11">
    <location>
        <begin position="204"/>
        <end position="223"/>
    </location>
</feature>
<dbReference type="PANTHER" id="PTHR21522">
    <property type="entry name" value="PROTON CHANNEL OTOP"/>
    <property type="match status" value="1"/>
</dbReference>
<feature type="transmembrane region" description="Helical" evidence="11">
    <location>
        <begin position="96"/>
        <end position="117"/>
    </location>
</feature>
<sequence length="595" mass="67067">MTLDLNAHSRTDFTGQRLDGDIPSDQINETVDSALPSRVMTEQKVDSGEDYYSETLKEGDHFERNDSTLSFESVGEASDMKNCEEQTWNRSKEARVSMLTALTAFYSLFLTIFALVLELSHLLSEEKERAIDLKDLIFGMYMYCVSILFFVYMYVVLLLDPRWYWTINIVKRCLKDTESHNSSVSSAVATVRKVTHSASSAGSLFLRLGCIVFGVTGVVYYSFLVFLCTADASCSALSTVLDVCATVFIFTQMHFIFCNSKLSITGHNTVARFGTMHLMAANLWTWIRYVLMEEGVMEKEIRDVFQVISNRSEPFPDAATAEAFDHRYIDSGCRAAECILGSLSEVMFTAIVEYSLIAAAVMYIVWRNIGRVDWLFLGLAFLAATFTSMVVYYGYSILGKSKDAAFAYAVTDICQYIIATAGCAMAIYQMRSLTYVHKGNNHQVKDQELLDQILLWLGLIGELMYSVAGLVGLTGDGHWESLAFLLFFVHIFRLMQVGTQTFLLYLASRVKVGSSSKHSQPGKQAITFLLAANLSIFIMNLFESEKSGVSENIINFYGKRSWVFLVRSFSPLTTFYRFHSSVCFAEIWKNVYANK</sequence>
<feature type="transmembrane region" description="Helical" evidence="11">
    <location>
        <begin position="449"/>
        <end position="471"/>
    </location>
</feature>
<evidence type="ECO:0000313" key="12">
    <source>
        <dbReference type="EMBL" id="VDL75284.1"/>
    </source>
</evidence>
<comment type="subcellular location">
    <subcellularLocation>
        <location evidence="1">Cell membrane</location>
        <topology evidence="1">Multi-pass membrane protein</topology>
    </subcellularLocation>
</comment>
<evidence type="ECO:0000256" key="1">
    <source>
        <dbReference type="ARBA" id="ARBA00004651"/>
    </source>
</evidence>
<dbReference type="EMBL" id="UYSL01020580">
    <property type="protein sequence ID" value="VDL75284.1"/>
    <property type="molecule type" value="Genomic_DNA"/>
</dbReference>
<evidence type="ECO:0000256" key="11">
    <source>
        <dbReference type="SAM" id="Phobius"/>
    </source>
</evidence>
<evidence type="ECO:0000256" key="2">
    <source>
        <dbReference type="ARBA" id="ARBA00006513"/>
    </source>
</evidence>
<dbReference type="OMA" id="WKNVYAA"/>
<accession>A0A0N4Y6I4</accession>
<evidence type="ECO:0000256" key="7">
    <source>
        <dbReference type="ARBA" id="ARBA00022989"/>
    </source>
</evidence>